<dbReference type="InterPro" id="IPR029016">
    <property type="entry name" value="GAF-like_dom_sf"/>
</dbReference>
<organism evidence="1 2">
    <name type="scientific">Candidatus Amphirhobacter heronislandensis</name>
    <dbReference type="NCBI Taxonomy" id="1732024"/>
    <lineage>
        <taxon>Bacteria</taxon>
        <taxon>Pseudomonadati</taxon>
        <taxon>Pseudomonadota</taxon>
        <taxon>Gammaproteobacteria</taxon>
        <taxon>Candidatus Tethybacterales</taxon>
        <taxon>Candidatus Tethybacteraceae</taxon>
        <taxon>Candidatus Amphirhobacter</taxon>
    </lineage>
</organism>
<proteinExistence type="predicted"/>
<protein>
    <submittedName>
        <fullName evidence="1">DUF484 family protein</fullName>
    </submittedName>
</protein>
<reference evidence="1" key="1">
    <citation type="submission" date="2020-10" db="EMBL/GenBank/DDBJ databases">
        <title>An improved Amphimedon queenslandica hologenome assembly reveals how three proteobacterial symbionts can extend the metabolic phenotypic of their marine sponge host.</title>
        <authorList>
            <person name="Degnan B."/>
            <person name="Degnan S."/>
            <person name="Xiang X."/>
        </authorList>
    </citation>
    <scope>NUCLEOTIDE SEQUENCE</scope>
    <source>
        <strain evidence="1">AqS2</strain>
    </source>
</reference>
<dbReference type="InterPro" id="IPR007435">
    <property type="entry name" value="DUF484"/>
</dbReference>
<evidence type="ECO:0000313" key="1">
    <source>
        <dbReference type="EMBL" id="MBF2735507.1"/>
    </source>
</evidence>
<sequence length="205" mass="23656">MREKLILQFLRDNPRFLRRHQSELTRMLRLAERDVVDLTGRQLVILREENNNLRKQLQEWYQAAADNEALIEFLHRYALELLAAPTKKGEAAKRLSRLIGRELEIKLCKIVDLKRDKVKLLPQDLRRFGAGGGVVRTDRPLKSFAGLVKADAWAAFLNIPVYRKRSLRAVVVCGSKRAKDFPRQAESDYALRLAELVGAALEREQ</sequence>
<dbReference type="Proteomes" id="UP000604381">
    <property type="component" value="Unassembled WGS sequence"/>
</dbReference>
<dbReference type="Pfam" id="PF04340">
    <property type="entry name" value="DUF484"/>
    <property type="match status" value="1"/>
</dbReference>
<evidence type="ECO:0000313" key="2">
    <source>
        <dbReference type="Proteomes" id="UP000604381"/>
    </source>
</evidence>
<dbReference type="EMBL" id="JADHEI010000039">
    <property type="protein sequence ID" value="MBF2735507.1"/>
    <property type="molecule type" value="Genomic_DNA"/>
</dbReference>
<dbReference type="PANTHER" id="PTHR38765:SF1">
    <property type="entry name" value="DUF484 DOMAIN-CONTAINING PROTEIN"/>
    <property type="match status" value="1"/>
</dbReference>
<dbReference type="AlphaFoldDB" id="A0A930UFL2"/>
<gene>
    <name evidence="1" type="ORF">ISN26_05455</name>
</gene>
<dbReference type="Gene3D" id="3.30.450.40">
    <property type="match status" value="1"/>
</dbReference>
<keyword evidence="2" id="KW-1185">Reference proteome</keyword>
<dbReference type="PANTHER" id="PTHR38765">
    <property type="entry name" value="DUF484 DOMAIN-CONTAINING PROTEIN"/>
    <property type="match status" value="1"/>
</dbReference>
<accession>A0A930UFL2</accession>
<comment type="caution">
    <text evidence="1">The sequence shown here is derived from an EMBL/GenBank/DDBJ whole genome shotgun (WGS) entry which is preliminary data.</text>
</comment>
<name>A0A930UFL2_9GAMM</name>